<evidence type="ECO:0000256" key="2">
    <source>
        <dbReference type="SAM" id="Phobius"/>
    </source>
</evidence>
<sequence>MHFSTLVAVAASLVSVAVATASPSLLPFQDAAVLAKRARDRSPEAIICHKTCGNTILGASKEGHCKDNAWGELQKKCDECAPKYDNIAEDYHDKLQEALAPCGLKAPPTSAGGEQPSSAAPSSVAVPPTSTTHVRPTSASQESTAAVVSPASTGLSSLVSSANSAVVSATSTSVIGGTRANASTTARSSSASNDARSSHAVAFVPLVATFAVLFAAAML</sequence>
<feature type="compositionally biased region" description="Polar residues" evidence="1">
    <location>
        <begin position="133"/>
        <end position="145"/>
    </location>
</feature>
<evidence type="ECO:0000313" key="5">
    <source>
        <dbReference type="Proteomes" id="UP000824596"/>
    </source>
</evidence>
<comment type="caution">
    <text evidence="4">The sequence shown here is derived from an EMBL/GenBank/DDBJ whole genome shotgun (WGS) entry which is preliminary data.</text>
</comment>
<dbReference type="EMBL" id="JAIZPD010000001">
    <property type="protein sequence ID" value="KAH0968043.1"/>
    <property type="molecule type" value="Genomic_DNA"/>
</dbReference>
<evidence type="ECO:0000256" key="3">
    <source>
        <dbReference type="SAM" id="SignalP"/>
    </source>
</evidence>
<proteinExistence type="predicted"/>
<organism evidence="4 5">
    <name type="scientific">Hirsutella rhossiliensis</name>
    <dbReference type="NCBI Taxonomy" id="111463"/>
    <lineage>
        <taxon>Eukaryota</taxon>
        <taxon>Fungi</taxon>
        <taxon>Dikarya</taxon>
        <taxon>Ascomycota</taxon>
        <taxon>Pezizomycotina</taxon>
        <taxon>Sordariomycetes</taxon>
        <taxon>Hypocreomycetidae</taxon>
        <taxon>Hypocreales</taxon>
        <taxon>Ophiocordycipitaceae</taxon>
        <taxon>Hirsutella</taxon>
    </lineage>
</organism>
<reference evidence="4" key="1">
    <citation type="submission" date="2021-09" db="EMBL/GenBank/DDBJ databases">
        <title>A high-quality genome of the endoparasitic fungus Hirsutella rhossiliensis with a comparison of Hirsutella genomes reveals transposable elements contributing to genome size variation.</title>
        <authorList>
            <person name="Lin R."/>
            <person name="Jiao Y."/>
            <person name="Sun X."/>
            <person name="Ling J."/>
            <person name="Xie B."/>
            <person name="Cheng X."/>
        </authorList>
    </citation>
    <scope>NUCLEOTIDE SEQUENCE</scope>
    <source>
        <strain evidence="4">HR02</strain>
    </source>
</reference>
<dbReference type="Proteomes" id="UP000824596">
    <property type="component" value="Unassembled WGS sequence"/>
</dbReference>
<feature type="transmembrane region" description="Helical" evidence="2">
    <location>
        <begin position="200"/>
        <end position="218"/>
    </location>
</feature>
<keyword evidence="3" id="KW-0732">Signal</keyword>
<gene>
    <name evidence="4" type="ORF">HRG_00685</name>
</gene>
<name>A0A9P8SLZ8_9HYPO</name>
<feature type="chain" id="PRO_5040185227" evidence="3">
    <location>
        <begin position="22"/>
        <end position="219"/>
    </location>
</feature>
<feature type="signal peptide" evidence="3">
    <location>
        <begin position="1"/>
        <end position="21"/>
    </location>
</feature>
<accession>A0A9P8SLZ8</accession>
<feature type="region of interest" description="Disordered" evidence="1">
    <location>
        <begin position="102"/>
        <end position="145"/>
    </location>
</feature>
<evidence type="ECO:0000256" key="1">
    <source>
        <dbReference type="SAM" id="MobiDB-lite"/>
    </source>
</evidence>
<protein>
    <submittedName>
        <fullName evidence="4">Uncharacterized protein</fullName>
    </submittedName>
</protein>
<dbReference type="RefSeq" id="XP_044725556.1">
    <property type="nucleotide sequence ID" value="XM_044859156.1"/>
</dbReference>
<keyword evidence="2" id="KW-0472">Membrane</keyword>
<dbReference type="OrthoDB" id="4160690at2759"/>
<dbReference type="AlphaFoldDB" id="A0A9P8SLZ8"/>
<keyword evidence="5" id="KW-1185">Reference proteome</keyword>
<evidence type="ECO:0000313" key="4">
    <source>
        <dbReference type="EMBL" id="KAH0968043.1"/>
    </source>
</evidence>
<keyword evidence="2" id="KW-1133">Transmembrane helix</keyword>
<dbReference type="GeneID" id="68349814"/>
<keyword evidence="2" id="KW-0812">Transmembrane</keyword>
<feature type="compositionally biased region" description="Low complexity" evidence="1">
    <location>
        <begin position="116"/>
        <end position="132"/>
    </location>
</feature>